<feature type="compositionally biased region" description="Low complexity" evidence="2">
    <location>
        <begin position="50"/>
        <end position="59"/>
    </location>
</feature>
<sequence>MRALVDGKKIIVSEASIICDLKLKNAEAPEEVGEGSEIPTDLHHTPIVTQPSSSQPQKKQSSRRKQRKETEVPSPSSEIPNGESVPTTSNDPLLSGEDRIDEFMYQLTQADGDEVIMDATAGEKVKHSATVAEKKVSTTDPVTTASKAVTTDDVEVSTAEVTTTATTSQISKDELTLAQTLIEIKEAKPKAITTAATTIITTARRPKAKGVIVQEPSEFRTTSSSQSSQLSKVKDKGKEIMVEPEKPLKKKDQIMMDEDVARNLEAQLQAELEEEERLARQKEEEANIALIESWDNTQAMMDADYEVAQRLQTKEQRELTIEERSKLLVILNIVFEVH</sequence>
<feature type="compositionally biased region" description="Polar residues" evidence="2">
    <location>
        <begin position="73"/>
        <end position="92"/>
    </location>
</feature>
<feature type="region of interest" description="Disordered" evidence="2">
    <location>
        <begin position="217"/>
        <end position="238"/>
    </location>
</feature>
<feature type="region of interest" description="Disordered" evidence="2">
    <location>
        <begin position="23"/>
        <end position="96"/>
    </location>
</feature>
<comment type="caution">
    <text evidence="3">The sequence shown here is derived from an EMBL/GenBank/DDBJ whole genome shotgun (WGS) entry which is preliminary data.</text>
</comment>
<organism evidence="3">
    <name type="scientific">Tanacetum cinerariifolium</name>
    <name type="common">Dalmatian daisy</name>
    <name type="synonym">Chrysanthemum cinerariifolium</name>
    <dbReference type="NCBI Taxonomy" id="118510"/>
    <lineage>
        <taxon>Eukaryota</taxon>
        <taxon>Viridiplantae</taxon>
        <taxon>Streptophyta</taxon>
        <taxon>Embryophyta</taxon>
        <taxon>Tracheophyta</taxon>
        <taxon>Spermatophyta</taxon>
        <taxon>Magnoliopsida</taxon>
        <taxon>eudicotyledons</taxon>
        <taxon>Gunneridae</taxon>
        <taxon>Pentapetalae</taxon>
        <taxon>asterids</taxon>
        <taxon>campanulids</taxon>
        <taxon>Asterales</taxon>
        <taxon>Asteraceae</taxon>
        <taxon>Asteroideae</taxon>
        <taxon>Anthemideae</taxon>
        <taxon>Anthemidinae</taxon>
        <taxon>Tanacetum</taxon>
    </lineage>
</organism>
<reference evidence="3" key="1">
    <citation type="journal article" date="2019" name="Sci. Rep.">
        <title>Draft genome of Tanacetum cinerariifolium, the natural source of mosquito coil.</title>
        <authorList>
            <person name="Yamashiro T."/>
            <person name="Shiraishi A."/>
            <person name="Satake H."/>
            <person name="Nakayama K."/>
        </authorList>
    </citation>
    <scope>NUCLEOTIDE SEQUENCE</scope>
</reference>
<name>A0A6L2L7T3_TANCI</name>
<gene>
    <name evidence="3" type="ORF">Tci_029158</name>
</gene>
<proteinExistence type="predicted"/>
<evidence type="ECO:0000256" key="2">
    <source>
        <dbReference type="SAM" id="MobiDB-lite"/>
    </source>
</evidence>
<evidence type="ECO:0000313" key="3">
    <source>
        <dbReference type="EMBL" id="GEU57180.1"/>
    </source>
</evidence>
<dbReference type="AlphaFoldDB" id="A0A6L2L7T3"/>
<evidence type="ECO:0000256" key="1">
    <source>
        <dbReference type="SAM" id="Coils"/>
    </source>
</evidence>
<keyword evidence="1" id="KW-0175">Coiled coil</keyword>
<protein>
    <submittedName>
        <fullName evidence="3">Uncharacterized protein</fullName>
    </submittedName>
</protein>
<feature type="coiled-coil region" evidence="1">
    <location>
        <begin position="258"/>
        <end position="292"/>
    </location>
</feature>
<dbReference type="EMBL" id="BKCJ010003787">
    <property type="protein sequence ID" value="GEU57180.1"/>
    <property type="molecule type" value="Genomic_DNA"/>
</dbReference>
<accession>A0A6L2L7T3</accession>